<protein>
    <submittedName>
        <fullName evidence="2">Uncharacterized protein</fullName>
    </submittedName>
</protein>
<reference evidence="2" key="1">
    <citation type="submission" date="2022-11" db="UniProtKB">
        <authorList>
            <consortium name="WormBaseParasite"/>
        </authorList>
    </citation>
    <scope>IDENTIFICATION</scope>
</reference>
<dbReference type="WBParaSite" id="nRc.2.0.1.t05079-RA">
    <property type="protein sequence ID" value="nRc.2.0.1.t05079-RA"/>
    <property type="gene ID" value="nRc.2.0.1.g05079"/>
</dbReference>
<organism evidence="1 2">
    <name type="scientific">Romanomermis culicivorax</name>
    <name type="common">Nematode worm</name>
    <dbReference type="NCBI Taxonomy" id="13658"/>
    <lineage>
        <taxon>Eukaryota</taxon>
        <taxon>Metazoa</taxon>
        <taxon>Ecdysozoa</taxon>
        <taxon>Nematoda</taxon>
        <taxon>Enoplea</taxon>
        <taxon>Dorylaimia</taxon>
        <taxon>Mermithida</taxon>
        <taxon>Mermithoidea</taxon>
        <taxon>Mermithidae</taxon>
        <taxon>Romanomermis</taxon>
    </lineage>
</organism>
<evidence type="ECO:0000313" key="2">
    <source>
        <dbReference type="WBParaSite" id="nRc.2.0.1.t05079-RA"/>
    </source>
</evidence>
<dbReference type="AlphaFoldDB" id="A0A915HTJ2"/>
<name>A0A915HTJ2_ROMCU</name>
<evidence type="ECO:0000313" key="1">
    <source>
        <dbReference type="Proteomes" id="UP000887565"/>
    </source>
</evidence>
<accession>A0A915HTJ2</accession>
<sequence>MATENFYQMLINVMNLWGEVLHEFGEQGRRNFADPAEEQALFQYRSALIRLVHEFPGDHKKVGRARDSTLGQVLSGGGKITISPLPGDDFQGFLDKYEIHMRKLTDKIRTIARNIVLTILCTTDALLAFHYKNKPEQNVIKHVERIRLLYSTLLERLDAIDYIVREREDQVHNLTKKFILIYGHSMQARDQGMLIRPSKASYYPSNLLLDAAALLPNYMPTVIDGRVGQLQVLPSYVVKNRQNRLHADIETTLLLTLAHAWYNHVVGFIESCDMLFTNQNTYEE</sequence>
<keyword evidence="1" id="KW-1185">Reference proteome</keyword>
<dbReference type="Proteomes" id="UP000887565">
    <property type="component" value="Unplaced"/>
</dbReference>
<proteinExistence type="predicted"/>